<evidence type="ECO:0000259" key="1">
    <source>
        <dbReference type="Pfam" id="PF08349"/>
    </source>
</evidence>
<organism evidence="2 3">
    <name type="scientific">Tatumella punctata</name>
    <dbReference type="NCBI Taxonomy" id="399969"/>
    <lineage>
        <taxon>Bacteria</taxon>
        <taxon>Pseudomonadati</taxon>
        <taxon>Pseudomonadota</taxon>
        <taxon>Gammaproteobacteria</taxon>
        <taxon>Enterobacterales</taxon>
        <taxon>Erwiniaceae</taxon>
        <taxon>Tatumella</taxon>
    </lineage>
</organism>
<dbReference type="InterPro" id="IPR013560">
    <property type="entry name" value="DUF1722"/>
</dbReference>
<feature type="domain" description="DUF1722" evidence="1">
    <location>
        <begin position="142"/>
        <end position="258"/>
    </location>
</feature>
<gene>
    <name evidence="2" type="ORF">ACFP73_09450</name>
</gene>
<protein>
    <submittedName>
        <fullName evidence="2">YbgA family protein</fullName>
    </submittedName>
</protein>
<dbReference type="EMBL" id="JBHSUC010000010">
    <property type="protein sequence ID" value="MFC6362321.1"/>
    <property type="molecule type" value="Genomic_DNA"/>
</dbReference>
<evidence type="ECO:0000313" key="3">
    <source>
        <dbReference type="Proteomes" id="UP001596215"/>
    </source>
</evidence>
<name>A0ABW1VP60_9GAMM</name>
<sequence length="272" mass="30924">MPPLVVAGLLAGSDYAPVTEHLLMALPAEWQLLQLPLTELSGMLQDCDVARSNTQPKAYYPELPVSGIIVSRNVTESGDALFSPQHLQRQLVDMPVCSEDGLQDPEQRRLFIQAVSARAEFDALCESRLSAHQLIQFHSRYKSLLLAHSQPLYRQLGPLVAGISEWSSLKDFAAEYRSRMMAIMLLPDSRANHTNVLMHIQGYFRPYLSSARRQHLTETIEHYRCGLLPLSVPVTELRQLLAEYPHPWLESQRYLFPYLPSARKCTELQEDK</sequence>
<dbReference type="PANTHER" id="PTHR30087">
    <property type="entry name" value="INNER MEMBRANE PROTEIN"/>
    <property type="match status" value="1"/>
</dbReference>
<reference evidence="3" key="1">
    <citation type="journal article" date="2019" name="Int. J. Syst. Evol. Microbiol.">
        <title>The Global Catalogue of Microorganisms (GCM) 10K type strain sequencing project: providing services to taxonomists for standard genome sequencing and annotation.</title>
        <authorList>
            <consortium name="The Broad Institute Genomics Platform"/>
            <consortium name="The Broad Institute Genome Sequencing Center for Infectious Disease"/>
            <person name="Wu L."/>
            <person name="Ma J."/>
        </authorList>
    </citation>
    <scope>NUCLEOTIDE SEQUENCE [LARGE SCALE GENOMIC DNA]</scope>
    <source>
        <strain evidence="3">CGMCC 4.1530</strain>
    </source>
</reference>
<comment type="caution">
    <text evidence="2">The sequence shown here is derived from an EMBL/GenBank/DDBJ whole genome shotgun (WGS) entry which is preliminary data.</text>
</comment>
<keyword evidence="3" id="KW-1185">Reference proteome</keyword>
<evidence type="ECO:0000313" key="2">
    <source>
        <dbReference type="EMBL" id="MFC6362321.1"/>
    </source>
</evidence>
<dbReference type="PANTHER" id="PTHR30087:SF0">
    <property type="entry name" value="INNER MEMBRANE PROTEIN"/>
    <property type="match status" value="1"/>
</dbReference>
<proteinExistence type="predicted"/>
<dbReference type="Pfam" id="PF08349">
    <property type="entry name" value="DUF1722"/>
    <property type="match status" value="1"/>
</dbReference>
<dbReference type="Proteomes" id="UP001596215">
    <property type="component" value="Unassembled WGS sequence"/>
</dbReference>
<dbReference type="RefSeq" id="WP_212708392.1">
    <property type="nucleotide sequence ID" value="NZ_BAAAFW010000060.1"/>
</dbReference>
<accession>A0ABW1VP60</accession>